<feature type="compositionally biased region" description="Polar residues" evidence="1">
    <location>
        <begin position="328"/>
        <end position="352"/>
    </location>
</feature>
<comment type="caution">
    <text evidence="3">The sequence shown here is derived from an EMBL/GenBank/DDBJ whole genome shotgun (WGS) entry which is preliminary data.</text>
</comment>
<feature type="region of interest" description="Disordered" evidence="1">
    <location>
        <begin position="296"/>
        <end position="352"/>
    </location>
</feature>
<keyword evidence="4" id="KW-1185">Reference proteome</keyword>
<evidence type="ECO:0000313" key="3">
    <source>
        <dbReference type="EMBL" id="PNF34728.1"/>
    </source>
</evidence>
<dbReference type="InParanoid" id="A0A2J7R1M3"/>
<evidence type="ECO:0008006" key="5">
    <source>
        <dbReference type="Google" id="ProtNLM"/>
    </source>
</evidence>
<dbReference type="OrthoDB" id="5919137at2759"/>
<dbReference type="AlphaFoldDB" id="A0A2J7R1M3"/>
<gene>
    <name evidence="3" type="ORF">B7P43_G05492</name>
</gene>
<sequence length="352" mass="38305">MVLSGPRSRAGALLIITLSLIAVVLCAPEESPKRAPSGFLGVRGKKDSAFSNEEAYGGKRAPAMGFQGVRGKKDNEDLGYDKRGPSMGFHGMRGKKDPDSQQQLLQDFLDKRAPMGFMGMRGKKDPTDFDYFDKRAPPLGFQGMRGKKAQWEEDPDVLMGPPSVGFHGIGGKKEREGLGLMQLLGKDVDLVGDDYPQVLSDEDIWGDEEEVLGNSEDLNKRVPASGFFGMRGKKVPNAGFFGMRGKKGPSVGFFAMRGKKVPSTGFMGMRGKKESEGSVERTEDLDTLLQYLGAAYQQGRDKRNGERTPGSKKAPSGFLGTRGKKAWPTQQVVVSSQETEPEAHTSQLSDSE</sequence>
<dbReference type="EMBL" id="NEVH01008206">
    <property type="protein sequence ID" value="PNF34728.1"/>
    <property type="molecule type" value="Genomic_DNA"/>
</dbReference>
<feature type="compositionally biased region" description="Basic and acidic residues" evidence="1">
    <location>
        <begin position="71"/>
        <end position="82"/>
    </location>
</feature>
<evidence type="ECO:0000256" key="1">
    <source>
        <dbReference type="SAM" id="MobiDB-lite"/>
    </source>
</evidence>
<evidence type="ECO:0000313" key="4">
    <source>
        <dbReference type="Proteomes" id="UP000235965"/>
    </source>
</evidence>
<dbReference type="Proteomes" id="UP000235965">
    <property type="component" value="Unassembled WGS sequence"/>
</dbReference>
<proteinExistence type="predicted"/>
<keyword evidence="2" id="KW-0732">Signal</keyword>
<feature type="signal peptide" evidence="2">
    <location>
        <begin position="1"/>
        <end position="26"/>
    </location>
</feature>
<organism evidence="3 4">
    <name type="scientific">Cryptotermes secundus</name>
    <dbReference type="NCBI Taxonomy" id="105785"/>
    <lineage>
        <taxon>Eukaryota</taxon>
        <taxon>Metazoa</taxon>
        <taxon>Ecdysozoa</taxon>
        <taxon>Arthropoda</taxon>
        <taxon>Hexapoda</taxon>
        <taxon>Insecta</taxon>
        <taxon>Pterygota</taxon>
        <taxon>Neoptera</taxon>
        <taxon>Polyneoptera</taxon>
        <taxon>Dictyoptera</taxon>
        <taxon>Blattodea</taxon>
        <taxon>Blattoidea</taxon>
        <taxon>Termitoidae</taxon>
        <taxon>Kalotermitidae</taxon>
        <taxon>Cryptotermitinae</taxon>
        <taxon>Cryptotermes</taxon>
    </lineage>
</organism>
<feature type="region of interest" description="Disordered" evidence="1">
    <location>
        <begin position="61"/>
        <end position="82"/>
    </location>
</feature>
<accession>A0A2J7R1M3</accession>
<reference evidence="3 4" key="1">
    <citation type="submission" date="2017-12" db="EMBL/GenBank/DDBJ databases">
        <title>Hemimetabolous genomes reveal molecular basis of termite eusociality.</title>
        <authorList>
            <person name="Harrison M.C."/>
            <person name="Jongepier E."/>
            <person name="Robertson H.M."/>
            <person name="Arning N."/>
            <person name="Bitard-Feildel T."/>
            <person name="Chao H."/>
            <person name="Childers C.P."/>
            <person name="Dinh H."/>
            <person name="Doddapaneni H."/>
            <person name="Dugan S."/>
            <person name="Gowin J."/>
            <person name="Greiner C."/>
            <person name="Han Y."/>
            <person name="Hu H."/>
            <person name="Hughes D.S.T."/>
            <person name="Huylmans A.-K."/>
            <person name="Kemena C."/>
            <person name="Kremer L.P.M."/>
            <person name="Lee S.L."/>
            <person name="Lopez-Ezquerra A."/>
            <person name="Mallet L."/>
            <person name="Monroy-Kuhn J.M."/>
            <person name="Moser A."/>
            <person name="Murali S.C."/>
            <person name="Muzny D.M."/>
            <person name="Otani S."/>
            <person name="Piulachs M.-D."/>
            <person name="Poelchau M."/>
            <person name="Qu J."/>
            <person name="Schaub F."/>
            <person name="Wada-Katsumata A."/>
            <person name="Worley K.C."/>
            <person name="Xie Q."/>
            <person name="Ylla G."/>
            <person name="Poulsen M."/>
            <person name="Gibbs R.A."/>
            <person name="Schal C."/>
            <person name="Richards S."/>
            <person name="Belles X."/>
            <person name="Korb J."/>
            <person name="Bornberg-Bauer E."/>
        </authorList>
    </citation>
    <scope>NUCLEOTIDE SEQUENCE [LARGE SCALE GENOMIC DNA]</scope>
    <source>
        <tissue evidence="3">Whole body</tissue>
    </source>
</reference>
<feature type="chain" id="PRO_5014438383" description="Tachykinins" evidence="2">
    <location>
        <begin position="27"/>
        <end position="352"/>
    </location>
</feature>
<name>A0A2J7R1M3_9NEOP</name>
<protein>
    <recommendedName>
        <fullName evidence="5">Tachykinins</fullName>
    </recommendedName>
</protein>
<evidence type="ECO:0000256" key="2">
    <source>
        <dbReference type="SAM" id="SignalP"/>
    </source>
</evidence>